<sequence length="221" mass="25291">MSETITKLSKRLLSAFELVPEGSYVIDVGADRGQFSIYLANHNHKVLAIENKKGPYLNLEKSIKKEGLLNLSCVLADGIDYLPSEVDCCCILGMGGNTIYEILSSHPESLKQFKSIILEPQSIASQPISYLLDMGFENDAGIYVYEKRYYPLLRFIPTDKKKNHSPLEQKYGPYPVRHKDPLLKEMLDKEINQLLPYLNQEETKKKYDLLVEEKRGIFIDE</sequence>
<dbReference type="KEGG" id="trc:DYE49_04365"/>
<protein>
    <submittedName>
        <fullName evidence="1">SAM-dependent methyltransferase</fullName>
    </submittedName>
</protein>
<dbReference type="Gene3D" id="3.40.50.150">
    <property type="entry name" value="Vaccinia Virus protein VP39"/>
    <property type="match status" value="1"/>
</dbReference>
<name>A0A7M1XLH7_9SPIR</name>
<reference evidence="1 2" key="1">
    <citation type="submission" date="2018-08" db="EMBL/GenBank/DDBJ databases">
        <title>The first complete genome of Treponema rectale (CHPAT), a commensal spirochete of the bovine rectum.</title>
        <authorList>
            <person name="Staton G.J."/>
            <person name="Clegg S.R."/>
            <person name="Carter S.D."/>
            <person name="Radford A.D."/>
            <person name="Darby A."/>
            <person name="Hall N."/>
            <person name="Birtles R.J."/>
            <person name="Evans N.J."/>
        </authorList>
    </citation>
    <scope>NUCLEOTIDE SEQUENCE [LARGE SCALE GENOMIC DNA]</scope>
    <source>
        <strain evidence="1 2">CHPA</strain>
    </source>
</reference>
<dbReference type="GO" id="GO:0032259">
    <property type="term" value="P:methylation"/>
    <property type="evidence" value="ECO:0007669"/>
    <property type="project" value="UniProtKB-KW"/>
</dbReference>
<dbReference type="InterPro" id="IPR029063">
    <property type="entry name" value="SAM-dependent_MTases_sf"/>
</dbReference>
<organism evidence="1 2">
    <name type="scientific">Treponema rectale</name>
    <dbReference type="NCBI Taxonomy" id="744512"/>
    <lineage>
        <taxon>Bacteria</taxon>
        <taxon>Pseudomonadati</taxon>
        <taxon>Spirochaetota</taxon>
        <taxon>Spirochaetia</taxon>
        <taxon>Spirochaetales</taxon>
        <taxon>Treponemataceae</taxon>
        <taxon>Treponema</taxon>
    </lineage>
</organism>
<keyword evidence="1" id="KW-0489">Methyltransferase</keyword>
<accession>A0A7M1XLH7</accession>
<evidence type="ECO:0000313" key="2">
    <source>
        <dbReference type="Proteomes" id="UP000593591"/>
    </source>
</evidence>
<dbReference type="Pfam" id="PF12847">
    <property type="entry name" value="Methyltransf_18"/>
    <property type="match status" value="1"/>
</dbReference>
<gene>
    <name evidence="1" type="ORF">DYE49_04365</name>
</gene>
<dbReference type="AlphaFoldDB" id="A0A7M1XLH7"/>
<dbReference type="Proteomes" id="UP000593591">
    <property type="component" value="Chromosome"/>
</dbReference>
<dbReference type="EMBL" id="CP031517">
    <property type="protein sequence ID" value="QOS39738.1"/>
    <property type="molecule type" value="Genomic_DNA"/>
</dbReference>
<proteinExistence type="predicted"/>
<dbReference type="GO" id="GO:0008168">
    <property type="term" value="F:methyltransferase activity"/>
    <property type="evidence" value="ECO:0007669"/>
    <property type="project" value="UniProtKB-KW"/>
</dbReference>
<dbReference type="PANTHER" id="PTHR38451:SF1">
    <property type="entry name" value="TRNA (ADENINE(22)-N(1))-METHYLTRANSFERASE"/>
    <property type="match status" value="1"/>
</dbReference>
<evidence type="ECO:0000313" key="1">
    <source>
        <dbReference type="EMBL" id="QOS39738.1"/>
    </source>
</evidence>
<dbReference type="SUPFAM" id="SSF53335">
    <property type="entry name" value="S-adenosyl-L-methionine-dependent methyltransferases"/>
    <property type="match status" value="1"/>
</dbReference>
<keyword evidence="1" id="KW-0808">Transferase</keyword>
<dbReference type="PANTHER" id="PTHR38451">
    <property type="entry name" value="TRNA (ADENINE(22)-N(1))-METHYLTRANSFERASE"/>
    <property type="match status" value="1"/>
</dbReference>